<keyword evidence="3" id="KW-0560">Oxidoreductase</keyword>
<dbReference type="InterPro" id="IPR029061">
    <property type="entry name" value="THDP-binding"/>
</dbReference>
<gene>
    <name evidence="7" type="ORF">WKI71_29980</name>
</gene>
<keyword evidence="8" id="KW-1185">Reference proteome</keyword>
<dbReference type="EMBL" id="JBBKAK010000001">
    <property type="protein sequence ID" value="MEJ8671098.1"/>
    <property type="molecule type" value="Genomic_DNA"/>
</dbReference>
<feature type="domain" description="2-oxoglutarate dehydrogenase E1 component/KDG C-terminal" evidence="6">
    <location>
        <begin position="50"/>
        <end position="176"/>
    </location>
</feature>
<evidence type="ECO:0000256" key="5">
    <source>
        <dbReference type="SAM" id="MobiDB-lite"/>
    </source>
</evidence>
<sequence>MCAQNNMTVAMPTSPSNYFHLLRWQSHNPHHKPLVVFTPKSMLRLKAAASKAEEFTTGQFQPVIGDASVDPAAVKKVVFCAGKVYYDIEAERKKRGVTDTAIIRIERLYPLPGAELQAEIAKYPNAEKYLWAQEEPANQGAWPFIALNLIDHLDLAVGADVPHGERLRRISRPHGSSRLSVPPSGTRPSRSSWCVRCSRPEPRRPDPLNGLFARPGSESA</sequence>
<feature type="region of interest" description="Disordered" evidence="5">
    <location>
        <begin position="170"/>
        <end position="220"/>
    </location>
</feature>
<keyword evidence="4" id="KW-0786">Thiamine pyrophosphate</keyword>
<comment type="cofactor">
    <cofactor evidence="1">
        <name>thiamine diphosphate</name>
        <dbReference type="ChEBI" id="CHEBI:58937"/>
    </cofactor>
</comment>
<accession>A0ABU8UQC1</accession>
<reference evidence="7 8" key="1">
    <citation type="submission" date="2024-03" db="EMBL/GenBank/DDBJ databases">
        <title>Novel Streptomyces species of biotechnological and ecological value are a feature of Machair soil.</title>
        <authorList>
            <person name="Prole J.R."/>
            <person name="Goodfellow M."/>
            <person name="Allenby N."/>
            <person name="Ward A.C."/>
        </authorList>
    </citation>
    <scope>NUCLEOTIDE SEQUENCE [LARGE SCALE GENOMIC DNA]</scope>
    <source>
        <strain evidence="7 8">MS1.AVA.1</strain>
    </source>
</reference>
<dbReference type="PANTHER" id="PTHR23152">
    <property type="entry name" value="2-OXOGLUTARATE DEHYDROGENASE"/>
    <property type="match status" value="1"/>
</dbReference>
<evidence type="ECO:0000259" key="6">
    <source>
        <dbReference type="Pfam" id="PF16870"/>
    </source>
</evidence>
<dbReference type="Gene3D" id="3.40.50.11610">
    <property type="entry name" value="Multifunctional 2-oxoglutarate metabolism enzyme, C-terminal domain"/>
    <property type="match status" value="1"/>
</dbReference>
<evidence type="ECO:0000256" key="4">
    <source>
        <dbReference type="ARBA" id="ARBA00023052"/>
    </source>
</evidence>
<comment type="caution">
    <text evidence="7">The sequence shown here is derived from an EMBL/GenBank/DDBJ whole genome shotgun (WGS) entry which is preliminary data.</text>
</comment>
<dbReference type="InterPro" id="IPR031717">
    <property type="entry name" value="ODO-1/KGD_C"/>
</dbReference>
<evidence type="ECO:0000256" key="2">
    <source>
        <dbReference type="ARBA" id="ARBA00012280"/>
    </source>
</evidence>
<dbReference type="Pfam" id="PF16870">
    <property type="entry name" value="OxoGdeHyase_C"/>
    <property type="match status" value="1"/>
</dbReference>
<evidence type="ECO:0000313" key="7">
    <source>
        <dbReference type="EMBL" id="MEJ8671098.1"/>
    </source>
</evidence>
<dbReference type="SUPFAM" id="SSF52518">
    <property type="entry name" value="Thiamin diphosphate-binding fold (THDP-binding)"/>
    <property type="match status" value="1"/>
</dbReference>
<organism evidence="7 8">
    <name type="scientific">Streptomyces machairae</name>
    <dbReference type="NCBI Taxonomy" id="3134109"/>
    <lineage>
        <taxon>Bacteria</taxon>
        <taxon>Bacillati</taxon>
        <taxon>Actinomycetota</taxon>
        <taxon>Actinomycetes</taxon>
        <taxon>Kitasatosporales</taxon>
        <taxon>Streptomycetaceae</taxon>
        <taxon>Streptomyces</taxon>
    </lineage>
</organism>
<evidence type="ECO:0000313" key="8">
    <source>
        <dbReference type="Proteomes" id="UP001376459"/>
    </source>
</evidence>
<evidence type="ECO:0000256" key="1">
    <source>
        <dbReference type="ARBA" id="ARBA00001964"/>
    </source>
</evidence>
<proteinExistence type="predicted"/>
<dbReference type="Proteomes" id="UP001376459">
    <property type="component" value="Unassembled WGS sequence"/>
</dbReference>
<dbReference type="InterPro" id="IPR042179">
    <property type="entry name" value="KGD_C_sf"/>
</dbReference>
<protein>
    <recommendedName>
        <fullName evidence="2">oxoglutarate dehydrogenase (succinyl-transferring)</fullName>
        <ecNumber evidence="2">1.2.4.2</ecNumber>
    </recommendedName>
</protein>
<name>A0ABU8UQC1_9ACTN</name>
<dbReference type="PANTHER" id="PTHR23152:SF4">
    <property type="entry name" value="2-OXOADIPATE DEHYDROGENASE COMPLEX COMPONENT E1"/>
    <property type="match status" value="1"/>
</dbReference>
<evidence type="ECO:0000256" key="3">
    <source>
        <dbReference type="ARBA" id="ARBA00023002"/>
    </source>
</evidence>
<dbReference type="EC" id="1.2.4.2" evidence="2"/>
<dbReference type="InterPro" id="IPR011603">
    <property type="entry name" value="2oxoglutarate_DH_E1"/>
</dbReference>